<dbReference type="InterPro" id="IPR011057">
    <property type="entry name" value="Mss4-like_sf"/>
</dbReference>
<gene>
    <name evidence="8 11" type="primary">msrA</name>
    <name evidence="7" type="synonym">msrB</name>
    <name evidence="11" type="ORF">EP073_03595</name>
</gene>
<feature type="active site" evidence="8">
    <location>
        <position position="34"/>
    </location>
</feature>
<comment type="catalytic activity">
    <reaction evidence="4 8">
        <text>L-methionyl-[protein] + [thioredoxin]-disulfide + H2O = L-methionyl-(S)-S-oxide-[protein] + [thioredoxin]-dithiol</text>
        <dbReference type="Rhea" id="RHEA:14217"/>
        <dbReference type="Rhea" id="RHEA-COMP:10698"/>
        <dbReference type="Rhea" id="RHEA-COMP:10700"/>
        <dbReference type="Rhea" id="RHEA-COMP:12313"/>
        <dbReference type="Rhea" id="RHEA-COMP:12315"/>
        <dbReference type="ChEBI" id="CHEBI:15377"/>
        <dbReference type="ChEBI" id="CHEBI:16044"/>
        <dbReference type="ChEBI" id="CHEBI:29950"/>
        <dbReference type="ChEBI" id="CHEBI:44120"/>
        <dbReference type="ChEBI" id="CHEBI:50058"/>
        <dbReference type="EC" id="1.8.4.11"/>
    </reaction>
</comment>
<name>A0A3R5XWR5_9BACT</name>
<sequence>MKKFLFIPALLFLLMTGESMSAEKYETATFAGGCFWCMEPPFEKLNGVKDVIAGYTGGKVENPTYEDVSAGFTGHYEAVQITFDPSVISYKELLEVFWRNIDPVDRGGQFADKGTQYRTAVFYHSPEQRDAAEISKRALANSGKFKQPIATNILPAVKFYRAEEYHQDYYKKNANHYNRYKVGSGRAGFIEKTWGKEKPAVPKTDWRSFKKPSDDNLKQRLTPMQYKVTQHEGTERAFTGDTWDNKQDGIYVDVVSGEPLFSSRDKYDSGTGWPSFTKPLMRDNVVTRVDKSLFQARTEVRSKHGDSHLGHVFEDGPAPTGMRYCMNSASMRFIPKEDLEKEGYGEFLKLFEE</sequence>
<comment type="function">
    <text evidence="3 8">Has an important function as a repair enzyme for proteins that have been inactivated by oxidation. Catalyzes the reversible oxidation-reduction of methionine sulfoxide in proteins to methionine.</text>
</comment>
<dbReference type="PANTHER" id="PTHR43774:SF1">
    <property type="entry name" value="PEPTIDE METHIONINE SULFOXIDE REDUCTASE MSRA 2"/>
    <property type="match status" value="1"/>
</dbReference>
<feature type="domain" description="MsrB" evidence="10">
    <location>
        <begin position="214"/>
        <end position="336"/>
    </location>
</feature>
<evidence type="ECO:0000256" key="3">
    <source>
        <dbReference type="ARBA" id="ARBA00024679"/>
    </source>
</evidence>
<dbReference type="InterPro" id="IPR002569">
    <property type="entry name" value="Met_Sox_Rdtase_MsrA_dom"/>
</dbReference>
<keyword evidence="2" id="KW-0511">Multifunctional enzyme</keyword>
<dbReference type="EMBL" id="CP035108">
    <property type="protein sequence ID" value="QAR32518.1"/>
    <property type="molecule type" value="Genomic_DNA"/>
</dbReference>
<dbReference type="SUPFAM" id="SSF55068">
    <property type="entry name" value="Peptide methionine sulfoxide reductase"/>
    <property type="match status" value="1"/>
</dbReference>
<proteinExistence type="inferred from homology"/>
<dbReference type="NCBIfam" id="TIGR00401">
    <property type="entry name" value="msrA"/>
    <property type="match status" value="1"/>
</dbReference>
<evidence type="ECO:0000256" key="9">
    <source>
        <dbReference type="SAM" id="SignalP"/>
    </source>
</evidence>
<evidence type="ECO:0000256" key="1">
    <source>
        <dbReference type="ARBA" id="ARBA00023002"/>
    </source>
</evidence>
<dbReference type="EC" id="1.8.4.11" evidence="8"/>
<reference evidence="11 12" key="1">
    <citation type="submission" date="2019-01" db="EMBL/GenBank/DDBJ databases">
        <title>Geovibrio thiophilus DSM 11263, complete genome.</title>
        <authorList>
            <person name="Spring S."/>
            <person name="Bunk B."/>
            <person name="Sproer C."/>
        </authorList>
    </citation>
    <scope>NUCLEOTIDE SEQUENCE [LARGE SCALE GENOMIC DNA]</scope>
    <source>
        <strain evidence="11 12">DSM 11263</strain>
    </source>
</reference>
<dbReference type="OrthoDB" id="4174719at2"/>
<dbReference type="Gene3D" id="3.30.1060.10">
    <property type="entry name" value="Peptide methionine sulphoxide reductase MsrA"/>
    <property type="match status" value="1"/>
</dbReference>
<evidence type="ECO:0000256" key="7">
    <source>
        <dbReference type="HAMAP-Rule" id="MF_01400"/>
    </source>
</evidence>
<dbReference type="FunFam" id="3.30.1060.10:FF:000003">
    <property type="entry name" value="Peptide methionine sulfoxide reductase MsrA"/>
    <property type="match status" value="1"/>
</dbReference>
<dbReference type="EC" id="1.8.4.12" evidence="7"/>
<dbReference type="Pfam" id="PF01641">
    <property type="entry name" value="SelR"/>
    <property type="match status" value="1"/>
</dbReference>
<keyword evidence="1 7" id="KW-0560">Oxidoreductase</keyword>
<dbReference type="NCBIfam" id="TIGR00357">
    <property type="entry name" value="peptide-methionine (R)-S-oxide reductase MsrB"/>
    <property type="match status" value="1"/>
</dbReference>
<dbReference type="KEGG" id="gtl:EP073_03595"/>
<comment type="catalytic activity">
    <reaction evidence="6 8">
        <text>[thioredoxin]-disulfide + L-methionine + H2O = L-methionine (S)-S-oxide + [thioredoxin]-dithiol</text>
        <dbReference type="Rhea" id="RHEA:19993"/>
        <dbReference type="Rhea" id="RHEA-COMP:10698"/>
        <dbReference type="Rhea" id="RHEA-COMP:10700"/>
        <dbReference type="ChEBI" id="CHEBI:15377"/>
        <dbReference type="ChEBI" id="CHEBI:29950"/>
        <dbReference type="ChEBI" id="CHEBI:50058"/>
        <dbReference type="ChEBI" id="CHEBI:57844"/>
        <dbReference type="ChEBI" id="CHEBI:58772"/>
        <dbReference type="EC" id="1.8.4.11"/>
    </reaction>
</comment>
<organism evidence="11 12">
    <name type="scientific">Geovibrio thiophilus</name>
    <dbReference type="NCBI Taxonomy" id="139438"/>
    <lineage>
        <taxon>Bacteria</taxon>
        <taxon>Pseudomonadati</taxon>
        <taxon>Deferribacterota</taxon>
        <taxon>Deferribacteres</taxon>
        <taxon>Deferribacterales</taxon>
        <taxon>Geovibrionaceae</taxon>
        <taxon>Geovibrio</taxon>
    </lineage>
</organism>
<evidence type="ECO:0000256" key="6">
    <source>
        <dbReference type="ARBA" id="ARBA00048782"/>
    </source>
</evidence>
<feature type="signal peptide" evidence="9">
    <location>
        <begin position="1"/>
        <end position="21"/>
    </location>
</feature>
<dbReference type="Pfam" id="PF01625">
    <property type="entry name" value="PMSR"/>
    <property type="match status" value="1"/>
</dbReference>
<dbReference type="InterPro" id="IPR002579">
    <property type="entry name" value="Met_Sox_Rdtase_MsrB_dom"/>
</dbReference>
<comment type="caution">
    <text evidence="7">Lacks conserved residue(s) required for the propagation of feature annotation.</text>
</comment>
<dbReference type="HAMAP" id="MF_01401">
    <property type="entry name" value="MsrA"/>
    <property type="match status" value="1"/>
</dbReference>
<evidence type="ECO:0000256" key="4">
    <source>
        <dbReference type="ARBA" id="ARBA00047806"/>
    </source>
</evidence>
<evidence type="ECO:0000313" key="11">
    <source>
        <dbReference type="EMBL" id="QAR32518.1"/>
    </source>
</evidence>
<keyword evidence="12" id="KW-1185">Reference proteome</keyword>
<dbReference type="GO" id="GO:0033743">
    <property type="term" value="F:peptide-methionine (R)-S-oxide reductase activity"/>
    <property type="evidence" value="ECO:0007669"/>
    <property type="project" value="UniProtKB-UniRule"/>
</dbReference>
<dbReference type="AlphaFoldDB" id="A0A3R5XWR5"/>
<dbReference type="GO" id="GO:0033744">
    <property type="term" value="F:L-methionine:thioredoxin-disulfide S-oxidoreductase activity"/>
    <property type="evidence" value="ECO:0007669"/>
    <property type="project" value="RHEA"/>
</dbReference>
<keyword evidence="9" id="KW-0732">Signal</keyword>
<dbReference type="PANTHER" id="PTHR43774">
    <property type="entry name" value="PEPTIDE METHIONINE SULFOXIDE REDUCTASE"/>
    <property type="match status" value="1"/>
</dbReference>
<dbReference type="GO" id="GO:0008113">
    <property type="term" value="F:peptide-methionine (S)-S-oxide reductase activity"/>
    <property type="evidence" value="ECO:0007669"/>
    <property type="project" value="UniProtKB-UniRule"/>
</dbReference>
<evidence type="ECO:0000259" key="10">
    <source>
        <dbReference type="PROSITE" id="PS51790"/>
    </source>
</evidence>
<comment type="similarity">
    <text evidence="8">Belongs to the MsrA Met sulfoxide reductase family.</text>
</comment>
<dbReference type="Proteomes" id="UP000287502">
    <property type="component" value="Chromosome"/>
</dbReference>
<dbReference type="RefSeq" id="WP_128465805.1">
    <property type="nucleotide sequence ID" value="NZ_CP035108.1"/>
</dbReference>
<accession>A0A3R5XWR5</accession>
<protein>
    <recommendedName>
        <fullName evidence="7 8">Multifunctional fusion protein</fullName>
    </recommendedName>
    <domain>
        <recommendedName>
            <fullName evidence="8">Peptide methionine sulfoxide reductase MsrA</fullName>
            <shortName evidence="8">Protein-methionine-S-oxide reductase</shortName>
            <ecNumber evidence="8">1.8.4.11</ecNumber>
        </recommendedName>
        <alternativeName>
            <fullName evidence="8">Peptide-methionine (S)-S-oxide reductase</fullName>
            <shortName evidence="8">Peptide Met(O) reductase</shortName>
        </alternativeName>
    </domain>
    <domain>
        <recommendedName>
            <fullName evidence="7">Peptide methionine sulfoxide reductase MsrB</fullName>
            <ecNumber evidence="7">1.8.4.12</ecNumber>
        </recommendedName>
        <alternativeName>
            <fullName evidence="7">Peptide-methionine (R)-S-oxide reductase</fullName>
        </alternativeName>
    </domain>
</protein>
<evidence type="ECO:0000256" key="2">
    <source>
        <dbReference type="ARBA" id="ARBA00023268"/>
    </source>
</evidence>
<feature type="active site" description="Nucleophile" evidence="7">
    <location>
        <position position="325"/>
    </location>
</feature>
<dbReference type="SUPFAM" id="SSF51316">
    <property type="entry name" value="Mss4-like"/>
    <property type="match status" value="1"/>
</dbReference>
<comment type="catalytic activity">
    <reaction evidence="5 7">
        <text>L-methionyl-[protein] + [thioredoxin]-disulfide + H2O = L-methionyl-(R)-S-oxide-[protein] + [thioredoxin]-dithiol</text>
        <dbReference type="Rhea" id="RHEA:24164"/>
        <dbReference type="Rhea" id="RHEA-COMP:10698"/>
        <dbReference type="Rhea" id="RHEA-COMP:10700"/>
        <dbReference type="Rhea" id="RHEA-COMP:12313"/>
        <dbReference type="Rhea" id="RHEA-COMP:12314"/>
        <dbReference type="ChEBI" id="CHEBI:15377"/>
        <dbReference type="ChEBI" id="CHEBI:16044"/>
        <dbReference type="ChEBI" id="CHEBI:29950"/>
        <dbReference type="ChEBI" id="CHEBI:45764"/>
        <dbReference type="ChEBI" id="CHEBI:50058"/>
        <dbReference type="EC" id="1.8.4.12"/>
    </reaction>
</comment>
<dbReference type="Gene3D" id="2.170.150.20">
    <property type="entry name" value="Peptide methionine sulfoxide reductase"/>
    <property type="match status" value="1"/>
</dbReference>
<dbReference type="FunFam" id="2.170.150.20:FF:000003">
    <property type="entry name" value="Peptide methionine sulfoxide reductase MsrB"/>
    <property type="match status" value="1"/>
</dbReference>
<evidence type="ECO:0000313" key="12">
    <source>
        <dbReference type="Proteomes" id="UP000287502"/>
    </source>
</evidence>
<dbReference type="HAMAP" id="MF_01400">
    <property type="entry name" value="MsrB"/>
    <property type="match status" value="1"/>
</dbReference>
<dbReference type="PROSITE" id="PS51790">
    <property type="entry name" value="MSRB"/>
    <property type="match status" value="1"/>
</dbReference>
<evidence type="ECO:0000256" key="8">
    <source>
        <dbReference type="HAMAP-Rule" id="MF_01401"/>
    </source>
</evidence>
<dbReference type="InterPro" id="IPR036509">
    <property type="entry name" value="Met_Sox_Rdtase_MsrA_sf"/>
</dbReference>
<feature type="chain" id="PRO_5018628412" description="Multifunctional fusion protein" evidence="9">
    <location>
        <begin position="22"/>
        <end position="353"/>
    </location>
</feature>
<evidence type="ECO:0000256" key="5">
    <source>
        <dbReference type="ARBA" id="ARBA00048488"/>
    </source>
</evidence>
<comment type="similarity">
    <text evidence="7">Belongs to the MsrB Met sulfoxide reductase family.</text>
</comment>